<sequence length="878" mass="94448">MVQRRTVLALAATLVSATLIPSTSAAATSTLTIDLGASTGAFHGGAAGSLYGVYGPGVPSNAALAGFYPKTLATKAQDGPQHPGADALEVAGPWVANGGGDVYIYMTDIYRGFPYQRAQGQAGRDDFRAKVQSQVRQVLDSGHRDHIVYVPFNEPEGNWYGTGQYSYNNISWLNDPKYFFEEYKQIHDLIKSMDPKARIAGPNTSLLYDQVKGFLQYCKANSCLPEVMTWHELSSPDVVRKSVAKYRGWERELGIAPLPINIDEYAYRYHLSVPGQMIQWMSAIEESKVDADLAYWNIDGNLNDSTVEANKGNGQWWLFNAYGQMTGDTVRVTPPSPGQQYTLQGIATLDKAKRQSRAIFGGANGAADVRFTNVDPAVFGRTVHASVREIPWTGQVGDSPEPRPLLDTRLAVAADGSVVLPFTGMKEMSVYQVILSPGASGSTTAVSVPWSRTYEAENARHTGDGWSLNGPEGSPQNVSKFATSGNYNVGGLRTGSNVVLSFDVEVPHTGVYDLSVFSSTHNKYASVVPQGPTNVFMRIDGQQPQELRLPVSYAWVVWDHTDTRVQLSAGKHTITLAASDPLGTTRGDAIIDKIDLTAVDANTDGRSVYEAEYADLRKAKPQYTVSDSSGPGVAAIGMGASATFWVHSDRDGYSTVSFDHAGGGLGSVKLNGRNVDGVVVGAGTRSVPLFLSAGINQLTVTGTIGSLRLDRVRTSAALQPAPVKVEAESGTVTGAARISTGFSFASGGVATGVGDGPANALTVNVSARRPGQHMLVVRYANAQESIPTHYNPDPVTRHADVSVNGMTPKRVDFPNTFHGNQFRDLAVPVWLNAGVNTIRFTSKELPNWDGRRYNEYGQRSKYAPEIDYVTVAPVVGRS</sequence>
<dbReference type="SUPFAM" id="SSF51445">
    <property type="entry name" value="(Trans)glycosidases"/>
    <property type="match status" value="1"/>
</dbReference>
<dbReference type="InterPro" id="IPR005084">
    <property type="entry name" value="CBM6"/>
</dbReference>
<comment type="caution">
    <text evidence="3">The sequence shown here is derived from an EMBL/GenBank/DDBJ whole genome shotgun (WGS) entry which is preliminary data.</text>
</comment>
<keyword evidence="4" id="KW-1185">Reference proteome</keyword>
<organism evidence="3 4">
    <name type="scientific">Lentzea atacamensis</name>
    <dbReference type="NCBI Taxonomy" id="531938"/>
    <lineage>
        <taxon>Bacteria</taxon>
        <taxon>Bacillati</taxon>
        <taxon>Actinomycetota</taxon>
        <taxon>Actinomycetes</taxon>
        <taxon>Pseudonocardiales</taxon>
        <taxon>Pseudonocardiaceae</taxon>
        <taxon>Lentzea</taxon>
    </lineage>
</organism>
<reference evidence="3 4" key="1">
    <citation type="submission" date="2018-06" db="EMBL/GenBank/DDBJ databases">
        <title>Genomic Encyclopedia of Type Strains, Phase IV (KMG-IV): sequencing the most valuable type-strain genomes for metagenomic binning, comparative biology and taxonomic classification.</title>
        <authorList>
            <person name="Goeker M."/>
        </authorList>
    </citation>
    <scope>NUCLEOTIDE SEQUENCE [LARGE SCALE GENOMIC DNA]</scope>
    <source>
        <strain evidence="3 4">DSM 45479</strain>
    </source>
</reference>
<dbReference type="CDD" id="cd04081">
    <property type="entry name" value="CBM35_galactosidase-like"/>
    <property type="match status" value="1"/>
</dbReference>
<evidence type="ECO:0000313" key="3">
    <source>
        <dbReference type="EMBL" id="RAS70477.1"/>
    </source>
</evidence>
<dbReference type="Gene3D" id="2.60.120.260">
    <property type="entry name" value="Galactose-binding domain-like"/>
    <property type="match status" value="3"/>
</dbReference>
<name>A0ABX9EH16_9PSEU</name>
<dbReference type="PROSITE" id="PS51175">
    <property type="entry name" value="CBM6"/>
    <property type="match status" value="2"/>
</dbReference>
<evidence type="ECO:0000313" key="4">
    <source>
        <dbReference type="Proteomes" id="UP000248714"/>
    </source>
</evidence>
<dbReference type="InterPro" id="IPR017853">
    <property type="entry name" value="GH"/>
</dbReference>
<feature type="chain" id="PRO_5046013217" description="CBM6 domain-containing protein" evidence="1">
    <location>
        <begin position="26"/>
        <end position="878"/>
    </location>
</feature>
<gene>
    <name evidence="3" type="ORF">C8D87_101777</name>
</gene>
<feature type="domain" description="CBM6" evidence="2">
    <location>
        <begin position="723"/>
        <end position="872"/>
    </location>
</feature>
<dbReference type="EMBL" id="QLTT01000001">
    <property type="protein sequence ID" value="RAS70477.1"/>
    <property type="molecule type" value="Genomic_DNA"/>
</dbReference>
<feature type="domain" description="CBM6" evidence="2">
    <location>
        <begin position="452"/>
        <end position="597"/>
    </location>
</feature>
<evidence type="ECO:0000256" key="1">
    <source>
        <dbReference type="SAM" id="SignalP"/>
    </source>
</evidence>
<dbReference type="Gene3D" id="3.20.20.80">
    <property type="entry name" value="Glycosidases"/>
    <property type="match status" value="1"/>
</dbReference>
<evidence type="ECO:0000259" key="2">
    <source>
        <dbReference type="PROSITE" id="PS51175"/>
    </source>
</evidence>
<dbReference type="RefSeq" id="WP_215732151.1">
    <property type="nucleotide sequence ID" value="NZ_QLTT01000001.1"/>
</dbReference>
<feature type="signal peptide" evidence="1">
    <location>
        <begin position="1"/>
        <end position="25"/>
    </location>
</feature>
<accession>A0ABX9EH16</accession>
<dbReference type="SUPFAM" id="SSF49785">
    <property type="entry name" value="Galactose-binding domain-like"/>
    <property type="match status" value="2"/>
</dbReference>
<proteinExistence type="predicted"/>
<dbReference type="InterPro" id="IPR008979">
    <property type="entry name" value="Galactose-bd-like_sf"/>
</dbReference>
<protein>
    <recommendedName>
        <fullName evidence="2">CBM6 domain-containing protein</fullName>
    </recommendedName>
</protein>
<keyword evidence="1" id="KW-0732">Signal</keyword>
<dbReference type="Proteomes" id="UP000248714">
    <property type="component" value="Unassembled WGS sequence"/>
</dbReference>